<reference evidence="7" key="1">
    <citation type="journal article" date="2020" name="Nat. Commun.">
        <title>Genome sequence of the cluster root forming white lupin.</title>
        <authorList>
            <person name="Hufnagel B."/>
            <person name="Marques A."/>
            <person name="Soriano A."/>
            <person name="Marques L."/>
            <person name="Divol F."/>
            <person name="Doumas P."/>
            <person name="Sallet E."/>
            <person name="Mancinotti D."/>
            <person name="Carrere S."/>
            <person name="Marande W."/>
            <person name="Arribat S."/>
            <person name="Keller J."/>
            <person name="Huneau C."/>
            <person name="Blein T."/>
            <person name="Aime D."/>
            <person name="Laguerre M."/>
            <person name="Taylor J."/>
            <person name="Schubert V."/>
            <person name="Nelson M."/>
            <person name="Geu-Flores F."/>
            <person name="Crespi M."/>
            <person name="Gallardo-Guerrero K."/>
            <person name="Delaux P.-M."/>
            <person name="Salse J."/>
            <person name="Berges H."/>
            <person name="Guyot R."/>
            <person name="Gouzy J."/>
            <person name="Peret B."/>
        </authorList>
    </citation>
    <scope>NUCLEOTIDE SEQUENCE [LARGE SCALE GENOMIC DNA]</scope>
    <source>
        <strain evidence="7">cv. Amiga</strain>
    </source>
</reference>
<evidence type="ECO:0000256" key="2">
    <source>
        <dbReference type="ARBA" id="ARBA00022737"/>
    </source>
</evidence>
<dbReference type="InterPro" id="IPR011992">
    <property type="entry name" value="EF-hand-dom_pair"/>
</dbReference>
<keyword evidence="7" id="KW-1185">Reference proteome</keyword>
<dbReference type="SMART" id="SM00054">
    <property type="entry name" value="EFh"/>
    <property type="match status" value="2"/>
</dbReference>
<evidence type="ECO:0000313" key="7">
    <source>
        <dbReference type="Proteomes" id="UP000447434"/>
    </source>
</evidence>
<comment type="caution">
    <text evidence="6">The sequence shown here is derived from an EMBL/GenBank/DDBJ whole genome shotgun (WGS) entry which is preliminary data.</text>
</comment>
<dbReference type="PROSITE" id="PS50222">
    <property type="entry name" value="EF_HAND_2"/>
    <property type="match status" value="2"/>
</dbReference>
<dbReference type="InterPro" id="IPR018247">
    <property type="entry name" value="EF_Hand_1_Ca_BS"/>
</dbReference>
<dbReference type="InterPro" id="IPR039647">
    <property type="entry name" value="EF_hand_pair_protein_CML-like"/>
</dbReference>
<keyword evidence="3" id="KW-0106">Calcium</keyword>
<dbReference type="Gene3D" id="1.10.238.10">
    <property type="entry name" value="EF-hand"/>
    <property type="match status" value="1"/>
</dbReference>
<name>A0A6A4PVG6_LUPAL</name>
<dbReference type="PROSITE" id="PS00018">
    <property type="entry name" value="EF_HAND_1"/>
    <property type="match status" value="2"/>
</dbReference>
<dbReference type="InterPro" id="IPR002048">
    <property type="entry name" value="EF_hand_dom"/>
</dbReference>
<keyword evidence="1" id="KW-0479">Metal-binding</keyword>
<keyword evidence="4" id="KW-0472">Membrane</keyword>
<dbReference type="GO" id="GO:0005509">
    <property type="term" value="F:calcium ion binding"/>
    <property type="evidence" value="ECO:0007669"/>
    <property type="project" value="InterPro"/>
</dbReference>
<feature type="domain" description="EF-hand" evidence="5">
    <location>
        <begin position="130"/>
        <end position="164"/>
    </location>
</feature>
<keyword evidence="4" id="KW-1133">Transmembrane helix</keyword>
<dbReference type="SUPFAM" id="SSF47473">
    <property type="entry name" value="EF-hand"/>
    <property type="match status" value="1"/>
</dbReference>
<feature type="domain" description="EF-hand" evidence="5">
    <location>
        <begin position="94"/>
        <end position="129"/>
    </location>
</feature>
<evidence type="ECO:0000256" key="1">
    <source>
        <dbReference type="ARBA" id="ARBA00022723"/>
    </source>
</evidence>
<evidence type="ECO:0000256" key="3">
    <source>
        <dbReference type="ARBA" id="ARBA00022837"/>
    </source>
</evidence>
<dbReference type="Pfam" id="PF13499">
    <property type="entry name" value="EF-hand_7"/>
    <property type="match status" value="1"/>
</dbReference>
<protein>
    <submittedName>
        <fullName evidence="6">Putative EF-hand domain pair protein</fullName>
    </submittedName>
</protein>
<keyword evidence="4" id="KW-0812">Transmembrane</keyword>
<dbReference type="OrthoDB" id="26525at2759"/>
<dbReference type="PANTHER" id="PTHR10891">
    <property type="entry name" value="EF-HAND CALCIUM-BINDING DOMAIN CONTAINING PROTEIN"/>
    <property type="match status" value="1"/>
</dbReference>
<evidence type="ECO:0000256" key="4">
    <source>
        <dbReference type="SAM" id="Phobius"/>
    </source>
</evidence>
<accession>A0A6A4PVG6</accession>
<evidence type="ECO:0000259" key="5">
    <source>
        <dbReference type="PROSITE" id="PS50222"/>
    </source>
</evidence>
<proteinExistence type="predicted"/>
<evidence type="ECO:0000313" key="6">
    <source>
        <dbReference type="EMBL" id="KAE9605528.1"/>
    </source>
</evidence>
<dbReference type="EMBL" id="WOCE01000010">
    <property type="protein sequence ID" value="KAE9605528.1"/>
    <property type="molecule type" value="Genomic_DNA"/>
</dbReference>
<dbReference type="CDD" id="cd00051">
    <property type="entry name" value="EFh"/>
    <property type="match status" value="1"/>
</dbReference>
<organism evidence="6 7">
    <name type="scientific">Lupinus albus</name>
    <name type="common">White lupine</name>
    <name type="synonym">Lupinus termis</name>
    <dbReference type="NCBI Taxonomy" id="3870"/>
    <lineage>
        <taxon>Eukaryota</taxon>
        <taxon>Viridiplantae</taxon>
        <taxon>Streptophyta</taxon>
        <taxon>Embryophyta</taxon>
        <taxon>Tracheophyta</taxon>
        <taxon>Spermatophyta</taxon>
        <taxon>Magnoliopsida</taxon>
        <taxon>eudicotyledons</taxon>
        <taxon>Gunneridae</taxon>
        <taxon>Pentapetalae</taxon>
        <taxon>rosids</taxon>
        <taxon>fabids</taxon>
        <taxon>Fabales</taxon>
        <taxon>Fabaceae</taxon>
        <taxon>Papilionoideae</taxon>
        <taxon>50 kb inversion clade</taxon>
        <taxon>genistoids sensu lato</taxon>
        <taxon>core genistoids</taxon>
        <taxon>Genisteae</taxon>
        <taxon>Lupinus</taxon>
    </lineage>
</organism>
<sequence>MWDIRIKGFIMYIFLYYFLFVFRFVSKNWKAWTKTKIPSNSGPRKQNLDNIESGLRPCKEEVTMVMERLGMNVESDEIEEFDVQEIEQLFEKGISLGEVDETFNVFDQNKNGFIEASDLQRVLSCLGLEKNLMECQKMIDAFDQNGDQLIDPNEFIKILEQSFG</sequence>
<gene>
    <name evidence="6" type="ORF">Lalb_Chr10g0098301</name>
</gene>
<feature type="transmembrane region" description="Helical" evidence="4">
    <location>
        <begin position="6"/>
        <end position="26"/>
    </location>
</feature>
<dbReference type="AlphaFoldDB" id="A0A6A4PVG6"/>
<keyword evidence="2" id="KW-0677">Repeat</keyword>
<dbReference type="Proteomes" id="UP000447434">
    <property type="component" value="Chromosome 10"/>
</dbReference>